<reference evidence="9 10" key="1">
    <citation type="submission" date="2019-12" db="EMBL/GenBank/DDBJ databases">
        <title>Lactobacillus hilgardii FLUB.</title>
        <authorList>
            <person name="Gustaw K."/>
        </authorList>
    </citation>
    <scope>NUCLEOTIDE SEQUENCE [LARGE SCALE GENOMIC DNA]</scope>
    <source>
        <strain evidence="9 10">FLUB</strain>
    </source>
</reference>
<dbReference type="GeneID" id="69057478"/>
<evidence type="ECO:0000256" key="1">
    <source>
        <dbReference type="ARBA" id="ARBA00004651"/>
    </source>
</evidence>
<evidence type="ECO:0000256" key="4">
    <source>
        <dbReference type="ARBA" id="ARBA00022692"/>
    </source>
</evidence>
<organism evidence="9 10">
    <name type="scientific">Lentilactobacillus hilgardii</name>
    <name type="common">Lactobacillus hilgardii</name>
    <dbReference type="NCBI Taxonomy" id="1588"/>
    <lineage>
        <taxon>Bacteria</taxon>
        <taxon>Bacillati</taxon>
        <taxon>Bacillota</taxon>
        <taxon>Bacilli</taxon>
        <taxon>Lactobacillales</taxon>
        <taxon>Lactobacillaceae</taxon>
        <taxon>Lentilactobacillus</taxon>
    </lineage>
</organism>
<dbReference type="InterPro" id="IPR011701">
    <property type="entry name" value="MFS"/>
</dbReference>
<dbReference type="AlphaFoldDB" id="A0A6P1E833"/>
<feature type="transmembrane region" description="Helical" evidence="7">
    <location>
        <begin position="79"/>
        <end position="96"/>
    </location>
</feature>
<keyword evidence="6 7" id="KW-0472">Membrane</keyword>
<dbReference type="GO" id="GO:0005886">
    <property type="term" value="C:plasma membrane"/>
    <property type="evidence" value="ECO:0007669"/>
    <property type="project" value="UniProtKB-SubCell"/>
</dbReference>
<feature type="transmembrane region" description="Helical" evidence="7">
    <location>
        <begin position="331"/>
        <end position="351"/>
    </location>
</feature>
<evidence type="ECO:0000313" key="10">
    <source>
        <dbReference type="Proteomes" id="UP000465035"/>
    </source>
</evidence>
<evidence type="ECO:0000256" key="6">
    <source>
        <dbReference type="ARBA" id="ARBA00023136"/>
    </source>
</evidence>
<dbReference type="InterPro" id="IPR050171">
    <property type="entry name" value="MFS_Transporters"/>
</dbReference>
<feature type="domain" description="Major facilitator superfamily (MFS) profile" evidence="8">
    <location>
        <begin position="11"/>
        <end position="389"/>
    </location>
</feature>
<dbReference type="PANTHER" id="PTHR23517:SF2">
    <property type="entry name" value="MULTIDRUG RESISTANCE PROTEIN MDTH"/>
    <property type="match status" value="1"/>
</dbReference>
<dbReference type="Gene3D" id="1.20.1250.20">
    <property type="entry name" value="MFS general substrate transporter like domains"/>
    <property type="match status" value="1"/>
</dbReference>
<dbReference type="PANTHER" id="PTHR23517">
    <property type="entry name" value="RESISTANCE PROTEIN MDTM, PUTATIVE-RELATED-RELATED"/>
    <property type="match status" value="1"/>
</dbReference>
<keyword evidence="3" id="KW-1003">Cell membrane</keyword>
<keyword evidence="4 7" id="KW-0812">Transmembrane</keyword>
<evidence type="ECO:0000256" key="2">
    <source>
        <dbReference type="ARBA" id="ARBA00022448"/>
    </source>
</evidence>
<dbReference type="EMBL" id="CP047121">
    <property type="protein sequence ID" value="QHB51401.1"/>
    <property type="molecule type" value="Genomic_DNA"/>
</dbReference>
<keyword evidence="5 7" id="KW-1133">Transmembrane helix</keyword>
<gene>
    <name evidence="9" type="ORF">GQR93_03810</name>
</gene>
<feature type="transmembrane region" description="Helical" evidence="7">
    <location>
        <begin position="363"/>
        <end position="382"/>
    </location>
</feature>
<name>A0A6P1E833_LENHI</name>
<sequence length="397" mass="42397">MSKSVPNVNSKTFSFAILSISFMITTGTAISSSLPSMARSFPGIPIAQLDTIATVQQFTVMLFLLASGTISRKIGIKKTINIGLLITGIAGVFPFFSNNFVAILISRLLLGVGIGLFNSLAITVIDLFFQGNNKSQMLGFRSATEQIGVSILNLVVGFLILINWHASFLIYLLAFPIMAFFSKYVPEPPIPTESKNVRQRVNFKVIALTILMMVIVICSTAVIVQIPNIIVSDKLGSATTASLIISANTLAGMVMGILFGKVYQIAKKFTLTIGILFMALGAFIIVIGPNSLVVGLGAIVCGLSYPLVGSYAFNLLGTVAPAGSETLGNSVLLIGANIGSFVTPVALSGLSKLNDLNNQASPFASIFWILIALSAFIFVFQVRMLKKRNSVRLHSLK</sequence>
<evidence type="ECO:0000259" key="8">
    <source>
        <dbReference type="PROSITE" id="PS50850"/>
    </source>
</evidence>
<dbReference type="RefSeq" id="WP_159298697.1">
    <property type="nucleotide sequence ID" value="NZ_CP047121.1"/>
</dbReference>
<dbReference type="PROSITE" id="PS50850">
    <property type="entry name" value="MFS"/>
    <property type="match status" value="1"/>
</dbReference>
<feature type="transmembrane region" description="Helical" evidence="7">
    <location>
        <begin position="205"/>
        <end position="226"/>
    </location>
</feature>
<evidence type="ECO:0000256" key="3">
    <source>
        <dbReference type="ARBA" id="ARBA00022475"/>
    </source>
</evidence>
<dbReference type="InterPro" id="IPR036259">
    <property type="entry name" value="MFS_trans_sf"/>
</dbReference>
<feature type="transmembrane region" description="Helical" evidence="7">
    <location>
        <begin position="238"/>
        <end position="259"/>
    </location>
</feature>
<evidence type="ECO:0000256" key="7">
    <source>
        <dbReference type="SAM" id="Phobius"/>
    </source>
</evidence>
<evidence type="ECO:0000313" key="9">
    <source>
        <dbReference type="EMBL" id="QHB51401.1"/>
    </source>
</evidence>
<dbReference type="SUPFAM" id="SSF103473">
    <property type="entry name" value="MFS general substrate transporter"/>
    <property type="match status" value="1"/>
</dbReference>
<feature type="transmembrane region" description="Helical" evidence="7">
    <location>
        <begin position="294"/>
        <end position="319"/>
    </location>
</feature>
<evidence type="ECO:0000256" key="5">
    <source>
        <dbReference type="ARBA" id="ARBA00022989"/>
    </source>
</evidence>
<dbReference type="InterPro" id="IPR020846">
    <property type="entry name" value="MFS_dom"/>
</dbReference>
<dbReference type="Proteomes" id="UP000465035">
    <property type="component" value="Chromosome"/>
</dbReference>
<dbReference type="Pfam" id="PF07690">
    <property type="entry name" value="MFS_1"/>
    <property type="match status" value="2"/>
</dbReference>
<protein>
    <submittedName>
        <fullName evidence="9">MFS transporter</fullName>
    </submittedName>
</protein>
<dbReference type="GO" id="GO:0022857">
    <property type="term" value="F:transmembrane transporter activity"/>
    <property type="evidence" value="ECO:0007669"/>
    <property type="project" value="InterPro"/>
</dbReference>
<keyword evidence="2" id="KW-0813">Transport</keyword>
<feature type="transmembrane region" description="Helical" evidence="7">
    <location>
        <begin position="271"/>
        <end position="288"/>
    </location>
</feature>
<accession>A0A6P1E833</accession>
<feature type="transmembrane region" description="Helical" evidence="7">
    <location>
        <begin position="12"/>
        <end position="34"/>
    </location>
</feature>
<dbReference type="SMR" id="A0A6P1E833"/>
<proteinExistence type="predicted"/>
<feature type="transmembrane region" description="Helical" evidence="7">
    <location>
        <begin position="168"/>
        <end position="185"/>
    </location>
</feature>
<feature type="transmembrane region" description="Helical" evidence="7">
    <location>
        <begin position="108"/>
        <end position="131"/>
    </location>
</feature>
<comment type="subcellular location">
    <subcellularLocation>
        <location evidence="1">Cell membrane</location>
        <topology evidence="1">Multi-pass membrane protein</topology>
    </subcellularLocation>
</comment>